<dbReference type="Gene3D" id="3.40.190.10">
    <property type="entry name" value="Periplasmic binding protein-like II"/>
    <property type="match status" value="2"/>
</dbReference>
<dbReference type="PANTHER" id="PTHR43649">
    <property type="entry name" value="ARABINOSE-BINDING PROTEIN-RELATED"/>
    <property type="match status" value="1"/>
</dbReference>
<protein>
    <submittedName>
        <fullName evidence="4">Multiple sugar transport system substrate-binding protein</fullName>
    </submittedName>
</protein>
<keyword evidence="4" id="KW-0813">Transport</keyword>
<feature type="signal peptide" evidence="3">
    <location>
        <begin position="1"/>
        <end position="28"/>
    </location>
</feature>
<dbReference type="RefSeq" id="WP_092889041.1">
    <property type="nucleotide sequence ID" value="NZ_CP061502.1"/>
</dbReference>
<dbReference type="PROSITE" id="PS51318">
    <property type="entry name" value="TAT"/>
    <property type="match status" value="1"/>
</dbReference>
<gene>
    <name evidence="4" type="ORF">SAMN04488238_105294</name>
</gene>
<keyword evidence="4" id="KW-0762">Sugar transport</keyword>
<evidence type="ECO:0000313" key="5">
    <source>
        <dbReference type="Proteomes" id="UP000198539"/>
    </source>
</evidence>
<dbReference type="InterPro" id="IPR006059">
    <property type="entry name" value="SBP"/>
</dbReference>
<dbReference type="InterPro" id="IPR050490">
    <property type="entry name" value="Bact_solute-bd_prot1"/>
</dbReference>
<dbReference type="STRING" id="564137.SAMN04488238_105294"/>
<reference evidence="4 5" key="1">
    <citation type="submission" date="2016-10" db="EMBL/GenBank/DDBJ databases">
        <authorList>
            <person name="de Groot N.N."/>
        </authorList>
    </citation>
    <scope>NUCLEOTIDE SEQUENCE [LARGE SCALE GENOMIC DNA]</scope>
    <source>
        <strain evidence="4 5">CGMCC 1.8894</strain>
    </source>
</reference>
<evidence type="ECO:0000256" key="1">
    <source>
        <dbReference type="ARBA" id="ARBA00004418"/>
    </source>
</evidence>
<proteinExistence type="inferred from homology"/>
<dbReference type="SUPFAM" id="SSF53850">
    <property type="entry name" value="Periplasmic binding protein-like II"/>
    <property type="match status" value="1"/>
</dbReference>
<evidence type="ECO:0000256" key="3">
    <source>
        <dbReference type="SAM" id="SignalP"/>
    </source>
</evidence>
<sequence>MKLTRRKLLGTAGAAAAFSALPMRFAMAQDRSIRHFWWGNPTRDERTFQVIDLFKAAHPQIDVSGEAIGWGDYWTKMATQTAGGNMADVVQMDHGFINEYVSRGALLPLDEYVGNGLQLDHYDDGANAVGTINGGLYGVSIGSTSQAIPYNTRVFEEAGVEFDPLNWTTEDFAAACARITEHTGGAVTGSEDLSLYIENFEVWVRQAGREMYSEDGKIALTVEDVRSYWDFWGELREAGVIEGPDATVRLDKGMSELGIVRGTSAMTFRYANQVGAVQSLMADPVGAAMVPHRAGMEYGHFVLPSMFLSMTRDAGDKEAVIAYINHWITSPEAIVTLGLDRGIPPSEMGREALAPHMSEVDSRVVAYFSGIQDKIGPTPTRKPKGAGEVRDNFMRTGTEVVLGNMPASEAAERFVEDAGYILERAQ</sequence>
<dbReference type="InterPro" id="IPR006311">
    <property type="entry name" value="TAT_signal"/>
</dbReference>
<evidence type="ECO:0000313" key="4">
    <source>
        <dbReference type="EMBL" id="SDX13947.1"/>
    </source>
</evidence>
<accession>A0A1H2Z9E6</accession>
<keyword evidence="3" id="KW-0732">Signal</keyword>
<name>A0A1H2Z9E6_9RHOB</name>
<dbReference type="Proteomes" id="UP000198539">
    <property type="component" value="Unassembled WGS sequence"/>
</dbReference>
<dbReference type="AlphaFoldDB" id="A0A1H2Z9E6"/>
<dbReference type="OrthoDB" id="5897001at2"/>
<dbReference type="EMBL" id="FNOM01000005">
    <property type="protein sequence ID" value="SDX13947.1"/>
    <property type="molecule type" value="Genomic_DNA"/>
</dbReference>
<evidence type="ECO:0000256" key="2">
    <source>
        <dbReference type="ARBA" id="ARBA00008520"/>
    </source>
</evidence>
<dbReference type="Pfam" id="PF13416">
    <property type="entry name" value="SBP_bac_8"/>
    <property type="match status" value="1"/>
</dbReference>
<keyword evidence="5" id="KW-1185">Reference proteome</keyword>
<comment type="subcellular location">
    <subcellularLocation>
        <location evidence="1">Periplasm</location>
    </subcellularLocation>
</comment>
<dbReference type="GO" id="GO:0042597">
    <property type="term" value="C:periplasmic space"/>
    <property type="evidence" value="ECO:0007669"/>
    <property type="project" value="UniProtKB-SubCell"/>
</dbReference>
<dbReference type="PANTHER" id="PTHR43649:SF11">
    <property type="entry name" value="ABC TRANSPORTER SUBSTRATE-BINDING PROTEIN YESO-RELATED"/>
    <property type="match status" value="1"/>
</dbReference>
<comment type="similarity">
    <text evidence="2">Belongs to the bacterial solute-binding protein 1 family.</text>
</comment>
<organism evidence="4 5">
    <name type="scientific">Roseicitreum antarcticum</name>
    <dbReference type="NCBI Taxonomy" id="564137"/>
    <lineage>
        <taxon>Bacteria</taxon>
        <taxon>Pseudomonadati</taxon>
        <taxon>Pseudomonadota</taxon>
        <taxon>Alphaproteobacteria</taxon>
        <taxon>Rhodobacterales</taxon>
        <taxon>Paracoccaceae</taxon>
        <taxon>Roseicitreum</taxon>
    </lineage>
</organism>
<feature type="chain" id="PRO_5011633203" evidence="3">
    <location>
        <begin position="29"/>
        <end position="426"/>
    </location>
</feature>